<comment type="caution">
    <text evidence="1">The sequence shown here is derived from an EMBL/GenBank/DDBJ whole genome shotgun (WGS) entry which is preliminary data.</text>
</comment>
<dbReference type="Proteomes" id="UP000705508">
    <property type="component" value="Unassembled WGS sequence"/>
</dbReference>
<dbReference type="RefSeq" id="WP_204906622.1">
    <property type="nucleotide sequence ID" value="NZ_JACJKS010000009.1"/>
</dbReference>
<organism evidence="1 2">
    <name type="scientific">Mordavella massiliensis</name>
    <dbReference type="NCBI Taxonomy" id="1871024"/>
    <lineage>
        <taxon>Bacteria</taxon>
        <taxon>Bacillati</taxon>
        <taxon>Bacillota</taxon>
        <taxon>Clostridia</taxon>
        <taxon>Eubacteriales</taxon>
        <taxon>Clostridiaceae</taxon>
        <taxon>Mordavella</taxon>
    </lineage>
</organism>
<accession>A0A939BGW2</accession>
<dbReference type="EMBL" id="JACJKS010000009">
    <property type="protein sequence ID" value="MBM6948608.1"/>
    <property type="molecule type" value="Genomic_DNA"/>
</dbReference>
<reference evidence="1" key="2">
    <citation type="journal article" date="2021" name="Sci. Rep.">
        <title>The distribution of antibiotic resistance genes in chicken gut microbiota commensals.</title>
        <authorList>
            <person name="Juricova H."/>
            <person name="Matiasovicova J."/>
            <person name="Kubasova T."/>
            <person name="Cejkova D."/>
            <person name="Rychlik I."/>
        </authorList>
    </citation>
    <scope>NUCLEOTIDE SEQUENCE</scope>
    <source>
        <strain evidence="1">An582</strain>
    </source>
</reference>
<evidence type="ECO:0000313" key="1">
    <source>
        <dbReference type="EMBL" id="MBM6948608.1"/>
    </source>
</evidence>
<evidence type="ECO:0000313" key="2">
    <source>
        <dbReference type="Proteomes" id="UP000705508"/>
    </source>
</evidence>
<name>A0A939BGW2_9CLOT</name>
<proteinExistence type="predicted"/>
<reference evidence="1" key="1">
    <citation type="submission" date="2020-08" db="EMBL/GenBank/DDBJ databases">
        <authorList>
            <person name="Cejkova D."/>
            <person name="Kubasova T."/>
            <person name="Jahodarova E."/>
            <person name="Rychlik I."/>
        </authorList>
    </citation>
    <scope>NUCLEOTIDE SEQUENCE</scope>
    <source>
        <strain evidence="1">An582</strain>
    </source>
</reference>
<sequence length="142" mass="15736">MANLDKFTPLDVASKSNKKRGGRKGALTMICSKKNGKRLMLSAELLETLNLEEDLTLQMGFIEETLVMAKKLPGENNRFVLKKSGKKYAIYSAEAVRKISSVQGLSFEKKVSFTWYMPVVDEVNGVPVVMFRPEKGGAGDES</sequence>
<dbReference type="AlphaFoldDB" id="A0A939BGW2"/>
<protein>
    <submittedName>
        <fullName evidence="1">Uncharacterized protein</fullName>
    </submittedName>
</protein>
<gene>
    <name evidence="1" type="ORF">H6A20_08055</name>
</gene>